<gene>
    <name evidence="11" type="ORF">XAT740_LOCUS47688</name>
</gene>
<proteinExistence type="predicted"/>
<accession>A0A816AQT7</accession>
<keyword evidence="5" id="KW-0297">G-protein coupled receptor</keyword>
<evidence type="ECO:0000256" key="9">
    <source>
        <dbReference type="SAM" id="Phobius"/>
    </source>
</evidence>
<feature type="domain" description="G-protein coupled receptors family 1 profile" evidence="10">
    <location>
        <begin position="38"/>
        <end position="301"/>
    </location>
</feature>
<feature type="transmembrane region" description="Helical" evidence="9">
    <location>
        <begin position="186"/>
        <end position="207"/>
    </location>
</feature>
<evidence type="ECO:0000256" key="1">
    <source>
        <dbReference type="ARBA" id="ARBA00004651"/>
    </source>
</evidence>
<sequence length="335" mass="38913">MNDVMLAIRTSNTSVSSILLAMPYVANIWLGTLFWTMGNIGCVGNLIVFRSKTFNNQAYTVYLLAETISDFFLINLVLLTRILEKGFGVSIRTNYDGLCKIRQFSTYYFYITSFTFFSMATIDRILSTQRSNGLRKWSNRVSLAYKLVFSMTILWLLVLCHRLFIYKIQDGDCAPQFLIYDIIDNYAEAILMEIFPLIIVFILLYFLRRSLQIVLQHQVNIIASSSLSPSNQNKRSQLTRMFMFHSIVAIISFVPYACQIFYSHITENWSKTPLQKAIEKISSQVTHIFAYLFFVSSFYVSMTCNRGFRREIKRKFQFNKVQPSNMLVTHINTNG</sequence>
<feature type="transmembrane region" description="Helical" evidence="9">
    <location>
        <begin position="61"/>
        <end position="83"/>
    </location>
</feature>
<comment type="subcellular location">
    <subcellularLocation>
        <location evidence="1">Cell membrane</location>
        <topology evidence="1">Multi-pass membrane protein</topology>
    </subcellularLocation>
</comment>
<keyword evidence="4 9" id="KW-1133">Transmembrane helix</keyword>
<evidence type="ECO:0000313" key="12">
    <source>
        <dbReference type="Proteomes" id="UP000663828"/>
    </source>
</evidence>
<evidence type="ECO:0000256" key="6">
    <source>
        <dbReference type="ARBA" id="ARBA00023136"/>
    </source>
</evidence>
<dbReference type="GO" id="GO:0007218">
    <property type="term" value="P:neuropeptide signaling pathway"/>
    <property type="evidence" value="ECO:0007669"/>
    <property type="project" value="TreeGrafter"/>
</dbReference>
<keyword evidence="8" id="KW-0807">Transducer</keyword>
<reference evidence="11" key="1">
    <citation type="submission" date="2021-02" db="EMBL/GenBank/DDBJ databases">
        <authorList>
            <person name="Nowell W R."/>
        </authorList>
    </citation>
    <scope>NUCLEOTIDE SEQUENCE</scope>
</reference>
<dbReference type="GO" id="GO:0005886">
    <property type="term" value="C:plasma membrane"/>
    <property type="evidence" value="ECO:0007669"/>
    <property type="project" value="UniProtKB-SubCell"/>
</dbReference>
<dbReference type="AlphaFoldDB" id="A0A816AQT7"/>
<dbReference type="Gene3D" id="1.20.1070.10">
    <property type="entry name" value="Rhodopsin 7-helix transmembrane proteins"/>
    <property type="match status" value="1"/>
</dbReference>
<dbReference type="PANTHER" id="PTHR24229:SF40">
    <property type="entry name" value="ALLATOSTATIN C RECEPTOR 1-RELATED"/>
    <property type="match status" value="1"/>
</dbReference>
<feature type="transmembrane region" description="Helical" evidence="9">
    <location>
        <begin position="107"/>
        <end position="126"/>
    </location>
</feature>
<feature type="transmembrane region" description="Helical" evidence="9">
    <location>
        <begin position="285"/>
        <end position="305"/>
    </location>
</feature>
<feature type="transmembrane region" description="Helical" evidence="9">
    <location>
        <begin position="242"/>
        <end position="265"/>
    </location>
</feature>
<evidence type="ECO:0000256" key="8">
    <source>
        <dbReference type="ARBA" id="ARBA00023224"/>
    </source>
</evidence>
<dbReference type="PANTHER" id="PTHR24229">
    <property type="entry name" value="NEUROPEPTIDES RECEPTOR"/>
    <property type="match status" value="1"/>
</dbReference>
<evidence type="ECO:0000313" key="11">
    <source>
        <dbReference type="EMBL" id="CAF1600747.1"/>
    </source>
</evidence>
<evidence type="ECO:0000256" key="2">
    <source>
        <dbReference type="ARBA" id="ARBA00022475"/>
    </source>
</evidence>
<evidence type="ECO:0000259" key="10">
    <source>
        <dbReference type="PROSITE" id="PS50262"/>
    </source>
</evidence>
<evidence type="ECO:0000256" key="5">
    <source>
        <dbReference type="ARBA" id="ARBA00023040"/>
    </source>
</evidence>
<dbReference type="PROSITE" id="PS50262">
    <property type="entry name" value="G_PROTEIN_RECEP_F1_2"/>
    <property type="match status" value="1"/>
</dbReference>
<name>A0A816AQT7_ADIRI</name>
<keyword evidence="2" id="KW-1003">Cell membrane</keyword>
<keyword evidence="6 9" id="KW-0472">Membrane</keyword>
<organism evidence="11 12">
    <name type="scientific">Adineta ricciae</name>
    <name type="common">Rotifer</name>
    <dbReference type="NCBI Taxonomy" id="249248"/>
    <lineage>
        <taxon>Eukaryota</taxon>
        <taxon>Metazoa</taxon>
        <taxon>Spiralia</taxon>
        <taxon>Gnathifera</taxon>
        <taxon>Rotifera</taxon>
        <taxon>Eurotatoria</taxon>
        <taxon>Bdelloidea</taxon>
        <taxon>Adinetida</taxon>
        <taxon>Adinetidae</taxon>
        <taxon>Adineta</taxon>
    </lineage>
</organism>
<comment type="caution">
    <text evidence="11">The sequence shown here is derived from an EMBL/GenBank/DDBJ whole genome shotgun (WGS) entry which is preliminary data.</text>
</comment>
<protein>
    <recommendedName>
        <fullName evidence="10">G-protein coupled receptors family 1 profile domain-containing protein</fullName>
    </recommendedName>
</protein>
<feature type="transmembrane region" description="Helical" evidence="9">
    <location>
        <begin position="28"/>
        <end position="49"/>
    </location>
</feature>
<dbReference type="GO" id="GO:0043005">
    <property type="term" value="C:neuron projection"/>
    <property type="evidence" value="ECO:0007669"/>
    <property type="project" value="TreeGrafter"/>
</dbReference>
<evidence type="ECO:0000256" key="3">
    <source>
        <dbReference type="ARBA" id="ARBA00022692"/>
    </source>
</evidence>
<dbReference type="GO" id="GO:0042923">
    <property type="term" value="F:neuropeptide binding"/>
    <property type="evidence" value="ECO:0007669"/>
    <property type="project" value="TreeGrafter"/>
</dbReference>
<dbReference type="SUPFAM" id="SSF81321">
    <property type="entry name" value="Family A G protein-coupled receptor-like"/>
    <property type="match status" value="1"/>
</dbReference>
<dbReference type="Proteomes" id="UP000663828">
    <property type="component" value="Unassembled WGS sequence"/>
</dbReference>
<dbReference type="EMBL" id="CAJNOR010006668">
    <property type="protein sequence ID" value="CAF1600747.1"/>
    <property type="molecule type" value="Genomic_DNA"/>
</dbReference>
<feature type="transmembrane region" description="Helical" evidence="9">
    <location>
        <begin position="147"/>
        <end position="166"/>
    </location>
</feature>
<keyword evidence="12" id="KW-1185">Reference proteome</keyword>
<dbReference type="InterPro" id="IPR017452">
    <property type="entry name" value="GPCR_Rhodpsn_7TM"/>
</dbReference>
<dbReference type="GO" id="GO:0004930">
    <property type="term" value="F:G protein-coupled receptor activity"/>
    <property type="evidence" value="ECO:0007669"/>
    <property type="project" value="UniProtKB-KW"/>
</dbReference>
<keyword evidence="3 9" id="KW-0812">Transmembrane</keyword>
<keyword evidence="7" id="KW-0675">Receptor</keyword>
<evidence type="ECO:0000256" key="7">
    <source>
        <dbReference type="ARBA" id="ARBA00023170"/>
    </source>
</evidence>
<evidence type="ECO:0000256" key="4">
    <source>
        <dbReference type="ARBA" id="ARBA00022989"/>
    </source>
</evidence>